<reference evidence="1" key="1">
    <citation type="submission" date="2023-07" db="EMBL/GenBank/DDBJ databases">
        <title>Black Yeasts Isolated from many extreme environments.</title>
        <authorList>
            <person name="Coleine C."/>
            <person name="Stajich J.E."/>
            <person name="Selbmann L."/>
        </authorList>
    </citation>
    <scope>NUCLEOTIDE SEQUENCE</scope>
    <source>
        <strain evidence="1">CCFEE 5714</strain>
    </source>
</reference>
<dbReference type="Proteomes" id="UP001281147">
    <property type="component" value="Unassembled WGS sequence"/>
</dbReference>
<evidence type="ECO:0000313" key="2">
    <source>
        <dbReference type="Proteomes" id="UP001281147"/>
    </source>
</evidence>
<sequence>MATTAQLDPSSYLDQEAFSDVTIKIGDRSIKCHKLILCHNSDYFKMICAPGSRFVETRSNIIELKDDNPQAAEAMLRYTYNLRYDDLGSPQQQTPKFHFDVCVVAEKYLLPALKQQALSGLQRLVNSHNKAQLSRYKPSSTRRRDHHRDQTAG</sequence>
<organism evidence="1 2">
    <name type="scientific">Vermiconidia calcicola</name>
    <dbReference type="NCBI Taxonomy" id="1690605"/>
    <lineage>
        <taxon>Eukaryota</taxon>
        <taxon>Fungi</taxon>
        <taxon>Dikarya</taxon>
        <taxon>Ascomycota</taxon>
        <taxon>Pezizomycotina</taxon>
        <taxon>Dothideomycetes</taxon>
        <taxon>Dothideomycetidae</taxon>
        <taxon>Mycosphaerellales</taxon>
        <taxon>Extremaceae</taxon>
        <taxon>Vermiconidia</taxon>
    </lineage>
</organism>
<protein>
    <submittedName>
        <fullName evidence="1">Uncharacterized protein</fullName>
    </submittedName>
</protein>
<gene>
    <name evidence="1" type="ORF">LTR37_016324</name>
</gene>
<evidence type="ECO:0000313" key="1">
    <source>
        <dbReference type="EMBL" id="KAK3699719.1"/>
    </source>
</evidence>
<comment type="caution">
    <text evidence="1">The sequence shown here is derived from an EMBL/GenBank/DDBJ whole genome shotgun (WGS) entry which is preliminary data.</text>
</comment>
<accession>A0ACC3MPP5</accession>
<dbReference type="EMBL" id="JAUTXU010000194">
    <property type="protein sequence ID" value="KAK3699719.1"/>
    <property type="molecule type" value="Genomic_DNA"/>
</dbReference>
<keyword evidence="2" id="KW-1185">Reference proteome</keyword>
<proteinExistence type="predicted"/>
<name>A0ACC3MPP5_9PEZI</name>